<dbReference type="NCBIfam" id="NF047558">
    <property type="entry name" value="TPR_END_plus"/>
    <property type="match status" value="1"/>
</dbReference>
<dbReference type="SUPFAM" id="SSF48452">
    <property type="entry name" value="TPR-like"/>
    <property type="match status" value="1"/>
</dbReference>
<dbReference type="InterPro" id="IPR011990">
    <property type="entry name" value="TPR-like_helical_dom_sf"/>
</dbReference>
<feature type="non-terminal residue" evidence="1">
    <location>
        <position position="109"/>
    </location>
</feature>
<gene>
    <name evidence="1" type="ORF">S01H1_60394</name>
</gene>
<dbReference type="Gene3D" id="1.25.40.10">
    <property type="entry name" value="Tetratricopeptide repeat domain"/>
    <property type="match status" value="1"/>
</dbReference>
<organism evidence="1">
    <name type="scientific">marine sediment metagenome</name>
    <dbReference type="NCBI Taxonomy" id="412755"/>
    <lineage>
        <taxon>unclassified sequences</taxon>
        <taxon>metagenomes</taxon>
        <taxon>ecological metagenomes</taxon>
    </lineage>
</organism>
<evidence type="ECO:0000313" key="1">
    <source>
        <dbReference type="EMBL" id="GAG20277.1"/>
    </source>
</evidence>
<name>X0WAN0_9ZZZZ</name>
<accession>X0WAN0</accession>
<dbReference type="EMBL" id="BARS01039556">
    <property type="protein sequence ID" value="GAG20277.1"/>
    <property type="molecule type" value="Genomic_DNA"/>
</dbReference>
<proteinExistence type="predicted"/>
<sequence>MKRKGKAADLDLEIAFYKGILKEDPDFVPALIPLADDYTKVGRYEEGLLLDERLSKLRPDDPLIHYNLACSYALTNQVKKGLATLKIAIELGYEDLDWMEKDADLADIR</sequence>
<protein>
    <submittedName>
        <fullName evidence="1">Uncharacterized protein</fullName>
    </submittedName>
</protein>
<dbReference type="AlphaFoldDB" id="X0WAN0"/>
<comment type="caution">
    <text evidence="1">The sequence shown here is derived from an EMBL/GenBank/DDBJ whole genome shotgun (WGS) entry which is preliminary data.</text>
</comment>
<reference evidence="1" key="1">
    <citation type="journal article" date="2014" name="Front. Microbiol.">
        <title>High frequency of phylogenetically diverse reductive dehalogenase-homologous genes in deep subseafloor sedimentary metagenomes.</title>
        <authorList>
            <person name="Kawai M."/>
            <person name="Futagami T."/>
            <person name="Toyoda A."/>
            <person name="Takaki Y."/>
            <person name="Nishi S."/>
            <person name="Hori S."/>
            <person name="Arai W."/>
            <person name="Tsubouchi T."/>
            <person name="Morono Y."/>
            <person name="Uchiyama I."/>
            <person name="Ito T."/>
            <person name="Fujiyama A."/>
            <person name="Inagaki F."/>
            <person name="Takami H."/>
        </authorList>
    </citation>
    <scope>NUCLEOTIDE SEQUENCE</scope>
    <source>
        <strain evidence="1">Expedition CK06-06</strain>
    </source>
</reference>